<proteinExistence type="predicted"/>
<evidence type="ECO:0000313" key="1">
    <source>
        <dbReference type="EMBL" id="WQZ00028.1"/>
    </source>
</evidence>
<sequence>MTNYTNSTGKVFKLTAAGSIRKALSGVVEAKRNITISALFHGLISSNVSWATDMQRSDAADFDMVLRTLLPIKFNKELGKYEFHAKKCYASAEKLGIELDTMRLDYKQANKQEREVIVASFYSSCMALYAAEAEQVKNDALDADAVRLQALGRVKNAIKKAKETGVSDADLVSMLVSQGVDVRAVLDATLKVAA</sequence>
<reference evidence="1 2" key="1">
    <citation type="submission" date="2023-11" db="EMBL/GenBank/DDBJ databases">
        <authorList>
            <person name="Khan S."/>
            <person name="Nawaz A."/>
        </authorList>
    </citation>
    <scope>NUCLEOTIDE SEQUENCE [LARGE SCALE GENOMIC DNA]</scope>
</reference>
<name>A0ABZ0ZYM5_9CAUD</name>
<keyword evidence="2" id="KW-1185">Reference proteome</keyword>
<protein>
    <submittedName>
        <fullName evidence="1">Uncharacterized protein</fullName>
    </submittedName>
</protein>
<accession>A0ABZ0ZYM5</accession>
<dbReference type="EMBL" id="OR809313">
    <property type="protein sequence ID" value="WQZ00028.1"/>
    <property type="molecule type" value="Genomic_DNA"/>
</dbReference>
<organism evidence="1 2">
    <name type="scientific">Klebsiella phage KA</name>
    <dbReference type="NCBI Taxonomy" id="3109000"/>
    <lineage>
        <taxon>Viruses</taxon>
        <taxon>Duplodnaviria</taxon>
        <taxon>Heunggongvirae</taxon>
        <taxon>Uroviricota</taxon>
        <taxon>Caudoviricetes</taxon>
        <taxon>Autographivirales</taxon>
        <taxon>Autoscriptoviridae</taxon>
        <taxon>Slopekvirinae</taxon>
        <taxon>Drulisvirus</taxon>
        <taxon>Drulisvirus KA</taxon>
    </lineage>
</organism>
<evidence type="ECO:0000313" key="2">
    <source>
        <dbReference type="Proteomes" id="UP001323510"/>
    </source>
</evidence>
<dbReference type="Proteomes" id="UP001323510">
    <property type="component" value="Segment"/>
</dbReference>